<protein>
    <recommendedName>
        <fullName evidence="3">Pre-mRNA-splicing factor SLU7</fullName>
    </recommendedName>
</protein>
<sequence length="201" mass="23074">MNQQNSAIWLEMMKRERRAKEKWQGKYMPPEELQALRKEEQAEALALKENARFPNRMPHGRLSERDASELRLKGLDGECELEEEALRPVSRYEAARRKIAEEVAATRPRSHRITGDLSTETMLRDIGPGLWTSVNPAYNSYRNNCSTSHSTHTYDTKLGFGEKVDKTHHMRLEPMMAHADKCLQLGELPFVSGGMKLKNGH</sequence>
<evidence type="ECO:0000313" key="1">
    <source>
        <dbReference type="EMBL" id="KAL1529629.1"/>
    </source>
</evidence>
<comment type="caution">
    <text evidence="1">The sequence shown here is derived from an EMBL/GenBank/DDBJ whole genome shotgun (WGS) entry which is preliminary data.</text>
</comment>
<accession>A0AB34KAS6</accession>
<dbReference type="EMBL" id="JBGBPQ010000001">
    <property type="protein sequence ID" value="KAL1529629.1"/>
    <property type="molecule type" value="Genomic_DNA"/>
</dbReference>
<evidence type="ECO:0008006" key="3">
    <source>
        <dbReference type="Google" id="ProtNLM"/>
    </source>
</evidence>
<organism evidence="1 2">
    <name type="scientific">Prymnesium parvum</name>
    <name type="common">Toxic golden alga</name>
    <dbReference type="NCBI Taxonomy" id="97485"/>
    <lineage>
        <taxon>Eukaryota</taxon>
        <taxon>Haptista</taxon>
        <taxon>Haptophyta</taxon>
        <taxon>Prymnesiophyceae</taxon>
        <taxon>Prymnesiales</taxon>
        <taxon>Prymnesiaceae</taxon>
        <taxon>Prymnesium</taxon>
    </lineage>
</organism>
<name>A0AB34KAS6_PRYPA</name>
<evidence type="ECO:0000313" key="2">
    <source>
        <dbReference type="Proteomes" id="UP001515480"/>
    </source>
</evidence>
<proteinExistence type="predicted"/>
<reference evidence="1 2" key="1">
    <citation type="journal article" date="2024" name="Science">
        <title>Giant polyketide synthase enzymes in the biosynthesis of giant marine polyether toxins.</title>
        <authorList>
            <person name="Fallon T.R."/>
            <person name="Shende V.V."/>
            <person name="Wierzbicki I.H."/>
            <person name="Pendleton A.L."/>
            <person name="Watervoot N.F."/>
            <person name="Auber R.P."/>
            <person name="Gonzalez D.J."/>
            <person name="Wisecaver J.H."/>
            <person name="Moore B.S."/>
        </authorList>
    </citation>
    <scope>NUCLEOTIDE SEQUENCE [LARGE SCALE GENOMIC DNA]</scope>
    <source>
        <strain evidence="1 2">12B1</strain>
    </source>
</reference>
<gene>
    <name evidence="1" type="ORF">AB1Y20_000571</name>
</gene>
<dbReference type="AlphaFoldDB" id="A0AB34KAS6"/>
<dbReference type="Proteomes" id="UP001515480">
    <property type="component" value="Unassembled WGS sequence"/>
</dbReference>
<keyword evidence="2" id="KW-1185">Reference proteome</keyword>